<dbReference type="InterPro" id="IPR007337">
    <property type="entry name" value="RelB/DinJ"/>
</dbReference>
<feature type="region of interest" description="Disordered" evidence="3">
    <location>
        <begin position="47"/>
        <end position="66"/>
    </location>
</feature>
<accession>A0A2M9HE68</accession>
<dbReference type="Gene3D" id="1.10.1220.10">
    <property type="entry name" value="Met repressor-like"/>
    <property type="match status" value="1"/>
</dbReference>
<dbReference type="Pfam" id="PF04221">
    <property type="entry name" value="RelB"/>
    <property type="match status" value="1"/>
</dbReference>
<keyword evidence="2" id="KW-1277">Toxin-antitoxin system</keyword>
<dbReference type="EMBL" id="PEBK01000006">
    <property type="protein sequence ID" value="PJM75077.1"/>
    <property type="molecule type" value="Genomic_DNA"/>
</dbReference>
<dbReference type="PANTHER" id="PTHR38781:SF1">
    <property type="entry name" value="ANTITOXIN DINJ-RELATED"/>
    <property type="match status" value="1"/>
</dbReference>
<keyword evidence="5" id="KW-1185">Reference proteome</keyword>
<sequence length="85" mass="9718">MADTTITFRTDAELKNRARELYESMGLDLSTALNMFLRQSIVDDGMPFHATRQSPTSAQARREAENHVRTTQFILARTGTHDQLY</sequence>
<proteinExistence type="inferred from homology"/>
<dbReference type="NCBIfam" id="TIGR02384">
    <property type="entry name" value="RelB_DinJ"/>
    <property type="match status" value="1"/>
</dbReference>
<organism evidence="4 5">
    <name type="scientific">Bifidobacterium simiarum</name>
    <dbReference type="NCBI Taxonomy" id="2045441"/>
    <lineage>
        <taxon>Bacteria</taxon>
        <taxon>Bacillati</taxon>
        <taxon>Actinomycetota</taxon>
        <taxon>Actinomycetes</taxon>
        <taxon>Bifidobacteriales</taxon>
        <taxon>Bifidobacteriaceae</taxon>
        <taxon>Bifidobacterium</taxon>
    </lineage>
</organism>
<dbReference type="GO" id="GO:0006351">
    <property type="term" value="P:DNA-templated transcription"/>
    <property type="evidence" value="ECO:0007669"/>
    <property type="project" value="TreeGrafter"/>
</dbReference>
<dbReference type="AlphaFoldDB" id="A0A2M9HE68"/>
<dbReference type="PANTHER" id="PTHR38781">
    <property type="entry name" value="ANTITOXIN DINJ-RELATED"/>
    <property type="match status" value="1"/>
</dbReference>
<evidence type="ECO:0000256" key="2">
    <source>
        <dbReference type="ARBA" id="ARBA00022649"/>
    </source>
</evidence>
<gene>
    <name evidence="4" type="ORF">CSQ87_07610</name>
</gene>
<comment type="caution">
    <text evidence="4">The sequence shown here is derived from an EMBL/GenBank/DDBJ whole genome shotgun (WGS) entry which is preliminary data.</text>
</comment>
<dbReference type="OrthoDB" id="3193284at2"/>
<dbReference type="RefSeq" id="WP_100513273.1">
    <property type="nucleotide sequence ID" value="NZ_PEBK01000006.1"/>
</dbReference>
<name>A0A2M9HE68_9BIFI</name>
<evidence type="ECO:0000256" key="1">
    <source>
        <dbReference type="ARBA" id="ARBA00010562"/>
    </source>
</evidence>
<dbReference type="Proteomes" id="UP000231451">
    <property type="component" value="Unassembled WGS sequence"/>
</dbReference>
<dbReference type="GO" id="GO:0006355">
    <property type="term" value="P:regulation of DNA-templated transcription"/>
    <property type="evidence" value="ECO:0007669"/>
    <property type="project" value="InterPro"/>
</dbReference>
<comment type="similarity">
    <text evidence="1">Belongs to the RelB/DinJ antitoxin family.</text>
</comment>
<evidence type="ECO:0000256" key="3">
    <source>
        <dbReference type="SAM" id="MobiDB-lite"/>
    </source>
</evidence>
<evidence type="ECO:0000313" key="4">
    <source>
        <dbReference type="EMBL" id="PJM75077.1"/>
    </source>
</evidence>
<evidence type="ECO:0000313" key="5">
    <source>
        <dbReference type="Proteomes" id="UP000231451"/>
    </source>
</evidence>
<protein>
    <submittedName>
        <fullName evidence="4">Type II toxin-antitoxin system antitoxin, RelB/DinJ family</fullName>
    </submittedName>
</protein>
<dbReference type="InterPro" id="IPR013321">
    <property type="entry name" value="Arc_rbn_hlx_hlx"/>
</dbReference>
<reference evidence="4 5" key="1">
    <citation type="submission" date="2017-10" db="EMBL/GenBank/DDBJ databases">
        <title>Draft genome sequences of strains TRE 1, TRE 9, TRE H and TRI 7, isolated from tamarins, belonging to four potential novel Bifidobacterium species.</title>
        <authorList>
            <person name="Mattarelli P."/>
            <person name="Modesto M."/>
            <person name="Puglisi E."/>
            <person name="Morelli L."/>
            <person name="Spezio C."/>
            <person name="Bonetti A."/>
            <person name="Sandri C."/>
        </authorList>
    </citation>
    <scope>NUCLEOTIDE SEQUENCE [LARGE SCALE GENOMIC DNA]</scope>
    <source>
        <strain evidence="5">TRI7</strain>
    </source>
</reference>